<protein>
    <submittedName>
        <fullName evidence="2">Uncharacterized protein</fullName>
    </submittedName>
</protein>
<dbReference type="AlphaFoldDB" id="A0A4S4L209"/>
<feature type="compositionally biased region" description="Acidic residues" evidence="1">
    <location>
        <begin position="158"/>
        <end position="169"/>
    </location>
</feature>
<reference evidence="2 3" key="1">
    <citation type="submission" date="2019-02" db="EMBL/GenBank/DDBJ databases">
        <title>Genome sequencing of the rare red list fungi Bondarzewia mesenterica.</title>
        <authorList>
            <person name="Buettner E."/>
            <person name="Kellner H."/>
        </authorList>
    </citation>
    <scope>NUCLEOTIDE SEQUENCE [LARGE SCALE GENOMIC DNA]</scope>
    <source>
        <strain evidence="2 3">DSM 108281</strain>
    </source>
</reference>
<comment type="caution">
    <text evidence="2">The sequence shown here is derived from an EMBL/GenBank/DDBJ whole genome shotgun (WGS) entry which is preliminary data.</text>
</comment>
<evidence type="ECO:0000313" key="3">
    <source>
        <dbReference type="Proteomes" id="UP000310158"/>
    </source>
</evidence>
<dbReference type="OrthoDB" id="3259198at2759"/>
<name>A0A4S4L209_9AGAM</name>
<dbReference type="EMBL" id="SGPL01001031">
    <property type="protein sequence ID" value="THH05274.1"/>
    <property type="molecule type" value="Genomic_DNA"/>
</dbReference>
<accession>A0A4S4L209</accession>
<organism evidence="2 3">
    <name type="scientific">Bondarzewia mesenterica</name>
    <dbReference type="NCBI Taxonomy" id="1095465"/>
    <lineage>
        <taxon>Eukaryota</taxon>
        <taxon>Fungi</taxon>
        <taxon>Dikarya</taxon>
        <taxon>Basidiomycota</taxon>
        <taxon>Agaricomycotina</taxon>
        <taxon>Agaricomycetes</taxon>
        <taxon>Russulales</taxon>
        <taxon>Bondarzewiaceae</taxon>
        <taxon>Bondarzewia</taxon>
    </lineage>
</organism>
<dbReference type="SUPFAM" id="SSF53098">
    <property type="entry name" value="Ribonuclease H-like"/>
    <property type="match status" value="1"/>
</dbReference>
<feature type="region of interest" description="Disordered" evidence="1">
    <location>
        <begin position="138"/>
        <end position="170"/>
    </location>
</feature>
<keyword evidence="3" id="KW-1185">Reference proteome</keyword>
<feature type="region of interest" description="Disordered" evidence="1">
    <location>
        <begin position="215"/>
        <end position="249"/>
    </location>
</feature>
<evidence type="ECO:0000313" key="2">
    <source>
        <dbReference type="EMBL" id="THH05274.1"/>
    </source>
</evidence>
<proteinExistence type="predicted"/>
<gene>
    <name evidence="2" type="ORF">EW146_g9945</name>
</gene>
<sequence>MAIAIDDATSTVTTAVYLYNLTTGVWTLRNTFSSAVKHLQQRCETPPAALRLRNTFSATWQAMSYNFPNSSGMDFDSSVIGRNYDEAFQCVVHDGMTLLTLLAHTMSLPHLGSHRIVCSITPGQPTLATEARSFINSADNDVPELEDVSDSESKYSDDTDAESSTDDLSDASKISGCEIAALLPRKTVSVKSKKQAEACPAARAAAVAAAETIADAQGTKKRKRVQKKKDADSGPVARAALSGSRSQELTSTASSDTLILSTKASSTPRPPIYQFFELTSTNLSGETDNAGDKHYCCRFGDKRIMTITKSMKGSSNGLVNHLKKSFSQMYTLHEVLKHCTAARPLSAVELMVAQGLKSPNTLSYSLDEPVEVILIKTGRKQADIQIGLESCVSLSLDAWTSQNGYAFLAIVMHYVTNDWQLEEILIDFREIIGEHSGENLAACVWTTMEFYGLVGKLLETVGSEAAALNTADSKSARQNYQEDVAAPINSQRDNELAMQQDEVEDDYVAIISMQLISFTLDMIR</sequence>
<evidence type="ECO:0000256" key="1">
    <source>
        <dbReference type="SAM" id="MobiDB-lite"/>
    </source>
</evidence>
<dbReference type="InterPro" id="IPR012337">
    <property type="entry name" value="RNaseH-like_sf"/>
</dbReference>
<dbReference type="Proteomes" id="UP000310158">
    <property type="component" value="Unassembled WGS sequence"/>
</dbReference>
<feature type="compositionally biased region" description="Acidic residues" evidence="1">
    <location>
        <begin position="141"/>
        <end position="150"/>
    </location>
</feature>